<keyword evidence="7" id="KW-0732">Signal</keyword>
<dbReference type="CDD" id="cd02120">
    <property type="entry name" value="PA_subtilisin_like"/>
    <property type="match status" value="1"/>
</dbReference>
<keyword evidence="5" id="KW-0964">Secreted</keyword>
<keyword evidence="4" id="KW-0052">Apoplast</keyword>
<proteinExistence type="inferred from homology"/>
<dbReference type="EMBL" id="CM007655">
    <property type="protein sequence ID" value="ONI06841.1"/>
    <property type="molecule type" value="Genomic_DNA"/>
</dbReference>
<evidence type="ECO:0000256" key="1">
    <source>
        <dbReference type="ARBA" id="ARBA00002076"/>
    </source>
</evidence>
<sequence>MEKKEEVLSIHNETNFFLQTTHSPGFLGLHPEKGFWKKSNFGKGVTIGVMDTGVLPDHPSFRDEGMPPPPDRWKGRCDFNQTANRTFVCNNKIIGARSFQVYDNLLQTSSAQPVDEIGHGTHTASTAAGNFVRGANLYNNANGMASGVAPHAHLAIYQVCSLDECSSTDVLAGFDAAVEDGVDVISISMTSLNVGQLFEDSIALAAFSAMQRRIFVVSSAIDRSIIATARLGNGDKFDGESIFQPNSTKGLNSKLLPLVQPGINGQMLSQNCNNGSLKDINVEGKVVFCERGMEISRLDQGKVVKAAGGAAMLLVNQEQEGFTTYTDPHVLPASHLSYAAGLNIKHYINKTSKLIATVKFKGTVTGNSSAPMVASFSSRGPSSICPGILKPDIIGPGVSILAASPFPIDKRKSNSKSNFNVMSGTSMSCPHLSGIAALLKSSHPDWSPAAIKCAIMTTAEVVNQKGQPITDETLQPASVFAIGSDHPNSSRANDPGLVYDIKPLDYIPYLCGKNYTDRHVGVLLQGKVNCSLEKPISEAQLNYPSFSIVLGLTPQTYTREVTNVGKADSSDTVKVAPPQGISVSIKPKLITFSEMNQKAKYAVTFRRSKDGGKSDKTALVVQYAEGSLTWVSDQYSVRSPIAIKLPLE</sequence>
<evidence type="ECO:0000256" key="10">
    <source>
        <dbReference type="ARBA" id="ARBA00023180"/>
    </source>
</evidence>
<dbReference type="InterPro" id="IPR003137">
    <property type="entry name" value="PA_domain"/>
</dbReference>
<dbReference type="CDD" id="cd04852">
    <property type="entry name" value="Peptidases_S8_3"/>
    <property type="match status" value="1"/>
</dbReference>
<comment type="subcellular location">
    <subcellularLocation>
        <location evidence="2">Secreted</location>
        <location evidence="2">Extracellular space</location>
        <location evidence="2">Apoplast</location>
    </subcellularLocation>
</comment>
<feature type="domain" description="Subtilisin-like protease fibronectin type-III" evidence="15">
    <location>
        <begin position="540"/>
        <end position="643"/>
    </location>
</feature>
<dbReference type="InterPro" id="IPR023827">
    <property type="entry name" value="Peptidase_S8_Asp-AS"/>
</dbReference>
<dbReference type="PROSITE" id="PS51892">
    <property type="entry name" value="SUBTILASE"/>
    <property type="match status" value="1"/>
</dbReference>
<evidence type="ECO:0000256" key="6">
    <source>
        <dbReference type="ARBA" id="ARBA00022670"/>
    </source>
</evidence>
<dbReference type="InterPro" id="IPR034197">
    <property type="entry name" value="Peptidases_S8_3"/>
</dbReference>
<dbReference type="Gene3D" id="3.40.50.200">
    <property type="entry name" value="Peptidase S8/S53 domain"/>
    <property type="match status" value="2"/>
</dbReference>
<dbReference type="GO" id="GO:0009610">
    <property type="term" value="P:response to symbiotic fungus"/>
    <property type="evidence" value="ECO:0007669"/>
    <property type="project" value="UniProtKB-ARBA"/>
</dbReference>
<dbReference type="PANTHER" id="PTHR10795">
    <property type="entry name" value="PROPROTEIN CONVERTASE SUBTILISIN/KEXIN"/>
    <property type="match status" value="1"/>
</dbReference>
<dbReference type="FunFam" id="3.50.30.30:FF:000005">
    <property type="entry name" value="subtilisin-like protease SBT1.5"/>
    <property type="match status" value="1"/>
</dbReference>
<evidence type="ECO:0000256" key="7">
    <source>
        <dbReference type="ARBA" id="ARBA00022729"/>
    </source>
</evidence>
<organism evidence="16 17">
    <name type="scientific">Prunus persica</name>
    <name type="common">Peach</name>
    <name type="synonym">Amygdalus persica</name>
    <dbReference type="NCBI Taxonomy" id="3760"/>
    <lineage>
        <taxon>Eukaryota</taxon>
        <taxon>Viridiplantae</taxon>
        <taxon>Streptophyta</taxon>
        <taxon>Embryophyta</taxon>
        <taxon>Tracheophyta</taxon>
        <taxon>Spermatophyta</taxon>
        <taxon>Magnoliopsida</taxon>
        <taxon>eudicotyledons</taxon>
        <taxon>Gunneridae</taxon>
        <taxon>Pentapetalae</taxon>
        <taxon>rosids</taxon>
        <taxon>fabids</taxon>
        <taxon>Rosales</taxon>
        <taxon>Rosaceae</taxon>
        <taxon>Amygdaloideae</taxon>
        <taxon>Amygdaleae</taxon>
        <taxon>Prunus</taxon>
    </lineage>
</organism>
<evidence type="ECO:0000256" key="11">
    <source>
        <dbReference type="PIRSR" id="PIRSR615500-1"/>
    </source>
</evidence>
<dbReference type="PROSITE" id="PS00136">
    <property type="entry name" value="SUBTILASE_ASP"/>
    <property type="match status" value="1"/>
</dbReference>
<keyword evidence="9 12" id="KW-0720">Serine protease</keyword>
<dbReference type="GO" id="GO:0006508">
    <property type="term" value="P:proteolysis"/>
    <property type="evidence" value="ECO:0007669"/>
    <property type="project" value="UniProtKB-KW"/>
</dbReference>
<dbReference type="Proteomes" id="UP000006882">
    <property type="component" value="Chromosome G5"/>
</dbReference>
<dbReference type="InterPro" id="IPR045051">
    <property type="entry name" value="SBT"/>
</dbReference>
<keyword evidence="8 12" id="KW-0378">Hydrolase</keyword>
<dbReference type="GO" id="GO:0004252">
    <property type="term" value="F:serine-type endopeptidase activity"/>
    <property type="evidence" value="ECO:0000318"/>
    <property type="project" value="GO_Central"/>
</dbReference>
<dbReference type="GO" id="GO:0048046">
    <property type="term" value="C:apoplast"/>
    <property type="evidence" value="ECO:0007669"/>
    <property type="project" value="UniProtKB-SubCell"/>
</dbReference>
<keyword evidence="6 12" id="KW-0645">Protease</keyword>
<dbReference type="PRINTS" id="PR00723">
    <property type="entry name" value="SUBTILISIN"/>
</dbReference>
<dbReference type="Gramene" id="ONI06841">
    <property type="protein sequence ID" value="ONI06841"/>
    <property type="gene ID" value="PRUPE_5G084600"/>
</dbReference>
<evidence type="ECO:0000259" key="15">
    <source>
        <dbReference type="Pfam" id="PF17766"/>
    </source>
</evidence>
<dbReference type="InterPro" id="IPR000209">
    <property type="entry name" value="Peptidase_S8/S53_dom"/>
</dbReference>
<dbReference type="Pfam" id="PF00082">
    <property type="entry name" value="Peptidase_S8"/>
    <property type="match status" value="1"/>
</dbReference>
<dbReference type="Pfam" id="PF02225">
    <property type="entry name" value="PA"/>
    <property type="match status" value="1"/>
</dbReference>
<keyword evidence="17" id="KW-1185">Reference proteome</keyword>
<feature type="domain" description="PA" evidence="14">
    <location>
        <begin position="257"/>
        <end position="344"/>
    </location>
</feature>
<evidence type="ECO:0000256" key="12">
    <source>
        <dbReference type="PROSITE-ProRule" id="PRU01240"/>
    </source>
</evidence>
<evidence type="ECO:0000313" key="16">
    <source>
        <dbReference type="EMBL" id="ONI06841.1"/>
    </source>
</evidence>
<feature type="active site" description="Charge relay system" evidence="11 12">
    <location>
        <position position="51"/>
    </location>
</feature>
<evidence type="ECO:0000256" key="8">
    <source>
        <dbReference type="ARBA" id="ARBA00022801"/>
    </source>
</evidence>
<evidence type="ECO:0000256" key="2">
    <source>
        <dbReference type="ARBA" id="ARBA00004271"/>
    </source>
</evidence>
<dbReference type="InterPro" id="IPR015500">
    <property type="entry name" value="Peptidase_S8_subtilisin-rel"/>
</dbReference>
<protein>
    <submittedName>
        <fullName evidence="16">Uncharacterized protein</fullName>
    </submittedName>
</protein>
<evidence type="ECO:0000313" key="17">
    <source>
        <dbReference type="Proteomes" id="UP000006882"/>
    </source>
</evidence>
<dbReference type="GO" id="GO:0005576">
    <property type="term" value="C:extracellular region"/>
    <property type="evidence" value="ECO:0000318"/>
    <property type="project" value="GO_Central"/>
</dbReference>
<dbReference type="SUPFAM" id="SSF52743">
    <property type="entry name" value="Subtilisin-like"/>
    <property type="match status" value="1"/>
</dbReference>
<evidence type="ECO:0000259" key="13">
    <source>
        <dbReference type="Pfam" id="PF00082"/>
    </source>
</evidence>
<dbReference type="AlphaFoldDB" id="A0A251P5J3"/>
<dbReference type="InterPro" id="IPR036852">
    <property type="entry name" value="Peptidase_S8/S53_dom_sf"/>
</dbReference>
<comment type="similarity">
    <text evidence="3 12">Belongs to the peptidase S8 family.</text>
</comment>
<dbReference type="Gene3D" id="2.60.40.2310">
    <property type="match status" value="1"/>
</dbReference>
<feature type="active site" description="Charge relay system" evidence="11 12">
    <location>
        <position position="119"/>
    </location>
</feature>
<evidence type="ECO:0000256" key="9">
    <source>
        <dbReference type="ARBA" id="ARBA00022825"/>
    </source>
</evidence>
<dbReference type="Pfam" id="PF17766">
    <property type="entry name" value="fn3_6"/>
    <property type="match status" value="1"/>
</dbReference>
<evidence type="ECO:0000256" key="4">
    <source>
        <dbReference type="ARBA" id="ARBA00022523"/>
    </source>
</evidence>
<dbReference type="eggNOG" id="ENOG502QPQR">
    <property type="taxonomic scope" value="Eukaryota"/>
</dbReference>
<dbReference type="InterPro" id="IPR041469">
    <property type="entry name" value="Subtilisin-like_FN3"/>
</dbReference>
<evidence type="ECO:0000259" key="14">
    <source>
        <dbReference type="Pfam" id="PF02225"/>
    </source>
</evidence>
<feature type="domain" description="Peptidase S8/S53" evidence="13">
    <location>
        <begin position="42"/>
        <end position="464"/>
    </location>
</feature>
<evidence type="ECO:0000256" key="3">
    <source>
        <dbReference type="ARBA" id="ARBA00011073"/>
    </source>
</evidence>
<comment type="function">
    <text evidence="1">Required for arbuscular mycorrhiza (AM) development during AM symbiosis with AM fungi (e.g. Glomeromycota intraradices).</text>
</comment>
<keyword evidence="10" id="KW-0325">Glycoprotein</keyword>
<evidence type="ECO:0000256" key="5">
    <source>
        <dbReference type="ARBA" id="ARBA00022525"/>
    </source>
</evidence>
<name>A0A251P5J3_PRUPE</name>
<accession>A0A251P5J3</accession>
<feature type="active site" description="Charge relay system" evidence="11 12">
    <location>
        <position position="426"/>
    </location>
</feature>
<gene>
    <name evidence="16" type="ORF">PRUPE_5G084600</name>
</gene>
<reference evidence="16 17" key="1">
    <citation type="journal article" date="2013" name="Nat. Genet.">
        <title>The high-quality draft genome of peach (Prunus persica) identifies unique patterns of genetic diversity, domestication and genome evolution.</title>
        <authorList>
            <consortium name="International Peach Genome Initiative"/>
            <person name="Verde I."/>
            <person name="Abbott A.G."/>
            <person name="Scalabrin S."/>
            <person name="Jung S."/>
            <person name="Shu S."/>
            <person name="Marroni F."/>
            <person name="Zhebentyayeva T."/>
            <person name="Dettori M.T."/>
            <person name="Grimwood J."/>
            <person name="Cattonaro F."/>
            <person name="Zuccolo A."/>
            <person name="Rossini L."/>
            <person name="Jenkins J."/>
            <person name="Vendramin E."/>
            <person name="Meisel L.A."/>
            <person name="Decroocq V."/>
            <person name="Sosinski B."/>
            <person name="Prochnik S."/>
            <person name="Mitros T."/>
            <person name="Policriti A."/>
            <person name="Cipriani G."/>
            <person name="Dondini L."/>
            <person name="Ficklin S."/>
            <person name="Goodstein D.M."/>
            <person name="Xuan P."/>
            <person name="Del Fabbro C."/>
            <person name="Aramini V."/>
            <person name="Copetti D."/>
            <person name="Gonzalez S."/>
            <person name="Horner D.S."/>
            <person name="Falchi R."/>
            <person name="Lucas S."/>
            <person name="Mica E."/>
            <person name="Maldonado J."/>
            <person name="Lazzari B."/>
            <person name="Bielenberg D."/>
            <person name="Pirona R."/>
            <person name="Miculan M."/>
            <person name="Barakat A."/>
            <person name="Testolin R."/>
            <person name="Stella A."/>
            <person name="Tartarini S."/>
            <person name="Tonutti P."/>
            <person name="Arus P."/>
            <person name="Orellana A."/>
            <person name="Wells C."/>
            <person name="Main D."/>
            <person name="Vizzotto G."/>
            <person name="Silva H."/>
            <person name="Salamini F."/>
            <person name="Schmutz J."/>
            <person name="Morgante M."/>
            <person name="Rokhsar D.S."/>
        </authorList>
    </citation>
    <scope>NUCLEOTIDE SEQUENCE [LARGE SCALE GENOMIC DNA]</scope>
    <source>
        <strain evidence="17">cv. Nemared</strain>
    </source>
</reference>